<keyword evidence="1" id="KW-0808">Transferase</keyword>
<comment type="caution">
    <text evidence="1">The sequence shown here is derived from an EMBL/GenBank/DDBJ whole genome shotgun (WGS) entry which is preliminary data.</text>
</comment>
<gene>
    <name evidence="1" type="ORF">PBR_0225</name>
</gene>
<dbReference type="GO" id="GO:0016747">
    <property type="term" value="F:acyltransferase activity, transferring groups other than amino-acyl groups"/>
    <property type="evidence" value="ECO:0007669"/>
    <property type="project" value="InterPro"/>
</dbReference>
<reference evidence="1 2" key="1">
    <citation type="journal article" date="2010" name="Microb. Ecol.">
        <title>Comparative genome analysis of Prevotella ruminicola and Prevotella bryantii: insights into their environmental niche.</title>
        <authorList>
            <consortium name="North American Consortium for Rumen Bacteria"/>
            <person name="Purushe J."/>
            <person name="Fouts D.E."/>
            <person name="Morrison M."/>
            <person name="White B.A."/>
            <person name="Mackie R.I."/>
            <person name="Coutinho P.M."/>
            <person name="Henrissat B."/>
            <person name="Nelson K.E."/>
        </authorList>
    </citation>
    <scope>NUCLEOTIDE SEQUENCE [LARGE SCALE GENOMIC DNA]</scope>
    <source>
        <strain evidence="1 2">B14</strain>
    </source>
</reference>
<dbReference type="PANTHER" id="PTHR37312:SF1">
    <property type="entry name" value="MEMBRANE-BOUND ACYLTRANSFERASE YKRP-RELATED"/>
    <property type="match status" value="1"/>
</dbReference>
<proteinExistence type="predicted"/>
<evidence type="ECO:0000313" key="2">
    <source>
        <dbReference type="Proteomes" id="UP000004524"/>
    </source>
</evidence>
<dbReference type="Proteomes" id="UP000004524">
    <property type="component" value="Unassembled WGS sequence"/>
</dbReference>
<dbReference type="AlphaFoldDB" id="D8E0A5"/>
<dbReference type="InterPro" id="IPR052734">
    <property type="entry name" value="Nod_factor_acetyltransferase"/>
</dbReference>
<organism evidence="1 2">
    <name type="scientific">Segatella baroniae B14</name>
    <dbReference type="NCBI Taxonomy" id="752555"/>
    <lineage>
        <taxon>Bacteria</taxon>
        <taxon>Pseudomonadati</taxon>
        <taxon>Bacteroidota</taxon>
        <taxon>Bacteroidia</taxon>
        <taxon>Bacteroidales</taxon>
        <taxon>Prevotellaceae</taxon>
        <taxon>Segatella</taxon>
    </lineage>
</organism>
<dbReference type="EMBL" id="ADWO01000095">
    <property type="protein sequence ID" value="EFI70841.1"/>
    <property type="molecule type" value="Genomic_DNA"/>
</dbReference>
<dbReference type="InterPro" id="IPR002656">
    <property type="entry name" value="Acyl_transf_3_dom"/>
</dbReference>
<dbReference type="OrthoDB" id="9816048at2"/>
<accession>D8E0A5</accession>
<evidence type="ECO:0000313" key="1">
    <source>
        <dbReference type="EMBL" id="EFI70841.1"/>
    </source>
</evidence>
<name>D8E0A5_9BACT</name>
<keyword evidence="2" id="KW-1185">Reference proteome</keyword>
<protein>
    <submittedName>
        <fullName evidence="1">Nodulation acetyltransferase protein</fullName>
    </submittedName>
</protein>
<dbReference type="RefSeq" id="WP_006283719.1">
    <property type="nucleotide sequence ID" value="NZ_ADWO01000095.1"/>
</dbReference>
<dbReference type="PANTHER" id="PTHR37312">
    <property type="entry name" value="MEMBRANE-BOUND ACYLTRANSFERASE YKRP-RELATED"/>
    <property type="match status" value="1"/>
</dbReference>
<dbReference type="Pfam" id="PF01757">
    <property type="entry name" value="Acyl_transf_3"/>
    <property type="match status" value="1"/>
</dbReference>
<sequence length="319" mass="37725">MKQRLLYLDNLKGFLIILVILGHCIEYGTESFDENTLFKIIYSFHMPLFFMISGYLSYKEPLNWISSVKRRGYQLLVPYVLWGVGICLWHKYPLLDMIVDPGKILWFIWCLFYICLITYTIEVFFRNSRYFLLVLILTMMLLMGASFMIKDNLFGYKNIAYEFQYFIAGYLLKRYHLDDTVLNKKYIKLAAPVFVILLLFWHRNDIEIIGYQFNRVLSFAYIMLTAYMGCYVITMLFKEFGERKSFLTSFGTSSLGIYLVQLDIVRFGVRQCDNLFVVFILSTIVSLLFVKLVRASNYLRPIIGERIKINKSKAIEKNE</sequence>